<dbReference type="AlphaFoldDB" id="A0A2N8TM90"/>
<proteinExistence type="predicted"/>
<organism evidence="1 2">
    <name type="scientific">Streptomyces cahuitamycinicus</name>
    <dbReference type="NCBI Taxonomy" id="2070367"/>
    <lineage>
        <taxon>Bacteria</taxon>
        <taxon>Bacillati</taxon>
        <taxon>Actinomycetota</taxon>
        <taxon>Actinomycetes</taxon>
        <taxon>Kitasatosporales</taxon>
        <taxon>Streptomycetaceae</taxon>
        <taxon>Streptomyces</taxon>
    </lineage>
</organism>
<gene>
    <name evidence="1" type="ORF">C1J00_21825</name>
</gene>
<name>A0A2N8TM90_9ACTN</name>
<accession>A0A2N8TM90</accession>
<dbReference type="RefSeq" id="WP_180989642.1">
    <property type="nucleotide sequence ID" value="NZ_POUC01000163.1"/>
</dbReference>
<dbReference type="Proteomes" id="UP000235943">
    <property type="component" value="Unassembled WGS sequence"/>
</dbReference>
<comment type="caution">
    <text evidence="1">The sequence shown here is derived from an EMBL/GenBank/DDBJ whole genome shotgun (WGS) entry which is preliminary data.</text>
</comment>
<evidence type="ECO:0000313" key="1">
    <source>
        <dbReference type="EMBL" id="PNG20128.1"/>
    </source>
</evidence>
<dbReference type="EMBL" id="POUC01000163">
    <property type="protein sequence ID" value="PNG20128.1"/>
    <property type="molecule type" value="Genomic_DNA"/>
</dbReference>
<keyword evidence="2" id="KW-1185">Reference proteome</keyword>
<protein>
    <submittedName>
        <fullName evidence="1">Uncharacterized protein</fullName>
    </submittedName>
</protein>
<sequence>ARLFRRGGEESAAQELRLIDAARQRLVDSSESERGSVEDRLRNELMIQLAAFLQKHPDAAQELQDLVDQAKGANDGGGARTSVHHNTDSMVVISGGDINASGGFHYRAPEQSR</sequence>
<evidence type="ECO:0000313" key="2">
    <source>
        <dbReference type="Proteomes" id="UP000235943"/>
    </source>
</evidence>
<feature type="non-terminal residue" evidence="1">
    <location>
        <position position="1"/>
    </location>
</feature>
<reference evidence="1 2" key="1">
    <citation type="submission" date="2018-01" db="EMBL/GenBank/DDBJ databases">
        <title>Draft genome sequence of Streptomyces sp. 13K301.</title>
        <authorList>
            <person name="Sahin N."/>
            <person name="Saygin H."/>
            <person name="Ay H."/>
        </authorList>
    </citation>
    <scope>NUCLEOTIDE SEQUENCE [LARGE SCALE GENOMIC DNA]</scope>
    <source>
        <strain evidence="1 2">13K301</strain>
    </source>
</reference>